<keyword evidence="3" id="KW-1185">Reference proteome</keyword>
<sequence length="170" mass="18806">MPSARRTLTANAVANAAGVDSNWVYRAVENGILPATHFEADIIVIKLHRLLSGITWPDKPRQRSRKHAVDTWQLTALNAARDAVTDPFTTAETTLWVTQNQVLVANTRLERAALEATDTHGTSAAPLDGQLAFRFPIGRWIDDLPSVLAQTPTREPRRKKPAVQRSPDRA</sequence>
<organism evidence="2 3">
    <name type="scientific">Streptomyces kunmingensis</name>
    <dbReference type="NCBI Taxonomy" id="68225"/>
    <lineage>
        <taxon>Bacteria</taxon>
        <taxon>Bacillati</taxon>
        <taxon>Actinomycetota</taxon>
        <taxon>Actinomycetes</taxon>
        <taxon>Kitasatosporales</taxon>
        <taxon>Streptomycetaceae</taxon>
        <taxon>Streptomyces</taxon>
    </lineage>
</organism>
<dbReference type="EMBL" id="JAOZYB010000201">
    <property type="protein sequence ID" value="MEB3962974.1"/>
    <property type="molecule type" value="Genomic_DNA"/>
</dbReference>
<accession>A0ABU6CET3</accession>
<evidence type="ECO:0000313" key="3">
    <source>
        <dbReference type="Proteomes" id="UP001352223"/>
    </source>
</evidence>
<dbReference type="RefSeq" id="WP_324770627.1">
    <property type="nucleotide sequence ID" value="NZ_BAAATS010000037.1"/>
</dbReference>
<evidence type="ECO:0000313" key="2">
    <source>
        <dbReference type="EMBL" id="MEB3962974.1"/>
    </source>
</evidence>
<gene>
    <name evidence="2" type="ORF">OKJ48_22385</name>
</gene>
<proteinExistence type="predicted"/>
<name>A0ABU6CET3_9ACTN</name>
<protein>
    <submittedName>
        <fullName evidence="2">Uncharacterized protein</fullName>
    </submittedName>
</protein>
<reference evidence="2 3" key="1">
    <citation type="submission" date="2022-10" db="EMBL/GenBank/DDBJ databases">
        <authorList>
            <person name="Xie J."/>
            <person name="Shen N."/>
        </authorList>
    </citation>
    <scope>NUCLEOTIDE SEQUENCE [LARGE SCALE GENOMIC DNA]</scope>
    <source>
        <strain evidence="2 3">DSM 41681</strain>
    </source>
</reference>
<evidence type="ECO:0000256" key="1">
    <source>
        <dbReference type="SAM" id="MobiDB-lite"/>
    </source>
</evidence>
<comment type="caution">
    <text evidence="2">The sequence shown here is derived from an EMBL/GenBank/DDBJ whole genome shotgun (WGS) entry which is preliminary data.</text>
</comment>
<dbReference type="Proteomes" id="UP001352223">
    <property type="component" value="Unassembled WGS sequence"/>
</dbReference>
<feature type="region of interest" description="Disordered" evidence="1">
    <location>
        <begin position="148"/>
        <end position="170"/>
    </location>
</feature>